<accession>A0ABW3NTG5</accession>
<name>A0ABW3NTG5_9FLAO</name>
<dbReference type="Proteomes" id="UP001597131">
    <property type="component" value="Unassembled WGS sequence"/>
</dbReference>
<evidence type="ECO:0000256" key="1">
    <source>
        <dbReference type="SAM" id="SignalP"/>
    </source>
</evidence>
<gene>
    <name evidence="2" type="ORF">ACFQ3Q_10165</name>
</gene>
<keyword evidence="1" id="KW-0732">Signal</keyword>
<sequence>MNYNKIVFLILLSLISVHLEAQNNSDHLEPVSGIFGDYDFAFDYHTKIRKVLLKDLSDSPDLRFITLPSFSPEYVLDLNYDKKKEEIYLIFRVCKSKIWYNKNWEKIKVLEYKKKIDKEQYDLIMPLFQNALNGTRYAEEETIGFDGTDYYFIVFDNGIKAGKIWTPNEKSKMGRLVEIGNELIKFTRNKVKFDKNLKDKIELLNKELN</sequence>
<comment type="caution">
    <text evidence="2">The sequence shown here is derived from an EMBL/GenBank/DDBJ whole genome shotgun (WGS) entry which is preliminary data.</text>
</comment>
<evidence type="ECO:0000313" key="2">
    <source>
        <dbReference type="EMBL" id="MFD1096112.1"/>
    </source>
</evidence>
<proteinExistence type="predicted"/>
<dbReference type="EMBL" id="JBHTLI010000001">
    <property type="protein sequence ID" value="MFD1096112.1"/>
    <property type="molecule type" value="Genomic_DNA"/>
</dbReference>
<feature type="signal peptide" evidence="1">
    <location>
        <begin position="1"/>
        <end position="21"/>
    </location>
</feature>
<organism evidence="2 3">
    <name type="scientific">Salegentibacter chungangensis</name>
    <dbReference type="NCBI Taxonomy" id="1335724"/>
    <lineage>
        <taxon>Bacteria</taxon>
        <taxon>Pseudomonadati</taxon>
        <taxon>Bacteroidota</taxon>
        <taxon>Flavobacteriia</taxon>
        <taxon>Flavobacteriales</taxon>
        <taxon>Flavobacteriaceae</taxon>
        <taxon>Salegentibacter</taxon>
    </lineage>
</organism>
<keyword evidence="3" id="KW-1185">Reference proteome</keyword>
<evidence type="ECO:0000313" key="3">
    <source>
        <dbReference type="Proteomes" id="UP001597131"/>
    </source>
</evidence>
<reference evidence="3" key="1">
    <citation type="journal article" date="2019" name="Int. J. Syst. Evol. Microbiol.">
        <title>The Global Catalogue of Microorganisms (GCM) 10K type strain sequencing project: providing services to taxonomists for standard genome sequencing and annotation.</title>
        <authorList>
            <consortium name="The Broad Institute Genomics Platform"/>
            <consortium name="The Broad Institute Genome Sequencing Center for Infectious Disease"/>
            <person name="Wu L."/>
            <person name="Ma J."/>
        </authorList>
    </citation>
    <scope>NUCLEOTIDE SEQUENCE [LARGE SCALE GENOMIC DNA]</scope>
    <source>
        <strain evidence="3">CCUG 64793</strain>
    </source>
</reference>
<feature type="chain" id="PRO_5045064176" description="DUF4136 domain-containing protein" evidence="1">
    <location>
        <begin position="22"/>
        <end position="209"/>
    </location>
</feature>
<protein>
    <recommendedName>
        <fullName evidence="4">DUF4136 domain-containing protein</fullName>
    </recommendedName>
</protein>
<evidence type="ECO:0008006" key="4">
    <source>
        <dbReference type="Google" id="ProtNLM"/>
    </source>
</evidence>